<dbReference type="InterPro" id="IPR053719">
    <property type="entry name" value="Lipogen_MT_Stabilize_sf"/>
</dbReference>
<comment type="similarity">
    <text evidence="3">Belongs to the SPOT14 family.</text>
</comment>
<evidence type="ECO:0000256" key="3">
    <source>
        <dbReference type="ARBA" id="ARBA00009488"/>
    </source>
</evidence>
<gene>
    <name evidence="8" type="primary">LOC102810279</name>
</gene>
<dbReference type="Gene3D" id="6.10.140.1610">
    <property type="match status" value="1"/>
</dbReference>
<dbReference type="RefSeq" id="XP_006821286.1">
    <property type="nucleotide sequence ID" value="XM_006821223.1"/>
</dbReference>
<evidence type="ECO:0000256" key="1">
    <source>
        <dbReference type="ARBA" id="ARBA00004123"/>
    </source>
</evidence>
<dbReference type="PANTHER" id="PTHR14315">
    <property type="entry name" value="SPOT14 FAMILY MEMBER"/>
    <property type="match status" value="1"/>
</dbReference>
<protein>
    <submittedName>
        <fullName evidence="8">Thyroid hormone-inducible hepatic protein-like</fullName>
    </submittedName>
</protein>
<keyword evidence="4" id="KW-0963">Cytoplasm</keyword>
<proteinExistence type="inferred from homology"/>
<dbReference type="Pfam" id="PF07084">
    <property type="entry name" value="Spot_14"/>
    <property type="match status" value="1"/>
</dbReference>
<dbReference type="GeneID" id="102810279"/>
<dbReference type="Proteomes" id="UP000694865">
    <property type="component" value="Unplaced"/>
</dbReference>
<feature type="compositionally biased region" description="Basic and acidic residues" evidence="6">
    <location>
        <begin position="16"/>
        <end position="29"/>
    </location>
</feature>
<keyword evidence="5" id="KW-0539">Nucleus</keyword>
<feature type="region of interest" description="Disordered" evidence="6">
    <location>
        <begin position="63"/>
        <end position="84"/>
    </location>
</feature>
<evidence type="ECO:0000256" key="6">
    <source>
        <dbReference type="SAM" id="MobiDB-lite"/>
    </source>
</evidence>
<dbReference type="PANTHER" id="PTHR14315:SF17">
    <property type="entry name" value="MIP21584P"/>
    <property type="match status" value="1"/>
</dbReference>
<evidence type="ECO:0000256" key="5">
    <source>
        <dbReference type="ARBA" id="ARBA00023242"/>
    </source>
</evidence>
<keyword evidence="7" id="KW-1185">Reference proteome</keyword>
<evidence type="ECO:0000313" key="8">
    <source>
        <dbReference type="RefSeq" id="XP_006821286.1"/>
    </source>
</evidence>
<feature type="region of interest" description="Disordered" evidence="6">
    <location>
        <begin position="1"/>
        <end position="29"/>
    </location>
</feature>
<accession>A0ABM0MMP5</accession>
<sequence>MNSTVMIPSRLLDMNMDDHEKTNSEDSNENRVVVKDNSNVENRDLYTYFSLLKTIKKDLIRGASVTDEDSESSEEEDAPNAKATQSAILFREHLGGLCNVLHQLTEVAQFLTTKYQQETGDFQTCPRPKPFTM</sequence>
<reference evidence="8" key="1">
    <citation type="submission" date="2025-08" db="UniProtKB">
        <authorList>
            <consortium name="RefSeq"/>
        </authorList>
    </citation>
    <scope>IDENTIFICATION</scope>
    <source>
        <tissue evidence="8">Testes</tissue>
    </source>
</reference>
<evidence type="ECO:0000313" key="7">
    <source>
        <dbReference type="Proteomes" id="UP000694865"/>
    </source>
</evidence>
<dbReference type="InterPro" id="IPR009786">
    <property type="entry name" value="Spot_14"/>
</dbReference>
<evidence type="ECO:0000256" key="2">
    <source>
        <dbReference type="ARBA" id="ARBA00004496"/>
    </source>
</evidence>
<evidence type="ECO:0000256" key="4">
    <source>
        <dbReference type="ARBA" id="ARBA00022490"/>
    </source>
</evidence>
<name>A0ABM0MMP5_SACKO</name>
<feature type="compositionally biased region" description="Acidic residues" evidence="6">
    <location>
        <begin position="66"/>
        <end position="78"/>
    </location>
</feature>
<comment type="subcellular location">
    <subcellularLocation>
        <location evidence="2">Cytoplasm</location>
    </subcellularLocation>
    <subcellularLocation>
        <location evidence="1">Nucleus</location>
    </subcellularLocation>
</comment>
<organism evidence="7 8">
    <name type="scientific">Saccoglossus kowalevskii</name>
    <name type="common">Acorn worm</name>
    <dbReference type="NCBI Taxonomy" id="10224"/>
    <lineage>
        <taxon>Eukaryota</taxon>
        <taxon>Metazoa</taxon>
        <taxon>Hemichordata</taxon>
        <taxon>Enteropneusta</taxon>
        <taxon>Harrimaniidae</taxon>
        <taxon>Saccoglossus</taxon>
    </lineage>
</organism>